<proteinExistence type="predicted"/>
<evidence type="ECO:0000313" key="5">
    <source>
        <dbReference type="EMBL" id="AVW90865.1"/>
    </source>
</evidence>
<dbReference type="OrthoDB" id="9809404at2"/>
<dbReference type="InterPro" id="IPR054170">
    <property type="entry name" value="RlmL_1st"/>
</dbReference>
<dbReference type="InterPro" id="IPR053943">
    <property type="entry name" value="RlmKL-like_Mtase_CS"/>
</dbReference>
<dbReference type="InterPro" id="IPR000241">
    <property type="entry name" value="RlmKL-like_Mtase"/>
</dbReference>
<dbReference type="AlphaFoldDB" id="A0A2R4M117"/>
<dbReference type="GO" id="GO:0008990">
    <property type="term" value="F:rRNA (guanine-N2-)-methyltransferase activity"/>
    <property type="evidence" value="ECO:0007669"/>
    <property type="project" value="TreeGrafter"/>
</dbReference>
<dbReference type="PROSITE" id="PS01261">
    <property type="entry name" value="UPF0020"/>
    <property type="match status" value="1"/>
</dbReference>
<dbReference type="PANTHER" id="PTHR47313:SF1">
    <property type="entry name" value="RIBOSOMAL RNA LARGE SUBUNIT METHYLTRANSFERASE K_L"/>
    <property type="match status" value="1"/>
</dbReference>
<feature type="domain" description="Ribosomal RNA large subunit methyltransferase K/L-like methyltransferase" evidence="3">
    <location>
        <begin position="189"/>
        <end position="372"/>
    </location>
</feature>
<dbReference type="Proteomes" id="UP000241447">
    <property type="component" value="Chromosome"/>
</dbReference>
<organism evidence="5 6">
    <name type="scientific">Celeribacter baekdonensis</name>
    <dbReference type="NCBI Taxonomy" id="875171"/>
    <lineage>
        <taxon>Bacteria</taxon>
        <taxon>Pseudomonadati</taxon>
        <taxon>Pseudomonadota</taxon>
        <taxon>Alphaproteobacteria</taxon>
        <taxon>Rhodobacterales</taxon>
        <taxon>Roseobacteraceae</taxon>
        <taxon>Celeribacter</taxon>
    </lineage>
</organism>
<dbReference type="PRINTS" id="PR00507">
    <property type="entry name" value="N12N6MTFRASE"/>
</dbReference>
<evidence type="ECO:0000313" key="6">
    <source>
        <dbReference type="Proteomes" id="UP000241447"/>
    </source>
</evidence>
<evidence type="ECO:0000259" key="4">
    <source>
        <dbReference type="Pfam" id="PF22020"/>
    </source>
</evidence>
<feature type="domain" description="RlmL ferredoxin-like" evidence="4">
    <location>
        <begin position="28"/>
        <end position="83"/>
    </location>
</feature>
<dbReference type="PANTHER" id="PTHR47313">
    <property type="entry name" value="RIBOSOMAL RNA LARGE SUBUNIT METHYLTRANSFERASE K/L"/>
    <property type="match status" value="1"/>
</dbReference>
<dbReference type="CDD" id="cd11715">
    <property type="entry name" value="THUMP_AdoMetMT"/>
    <property type="match status" value="1"/>
</dbReference>
<dbReference type="EMBL" id="CP028475">
    <property type="protein sequence ID" value="AVW90865.1"/>
    <property type="molecule type" value="Genomic_DNA"/>
</dbReference>
<reference evidence="5 6" key="1">
    <citation type="submission" date="2018-03" db="EMBL/GenBank/DDBJ databases">
        <title>The Complete Genome of Celeribacter baekdonensis strain LH4, a Thiosulfate-Oxidizing Alphaproteobacterium Isolated from Gulf of Mexico Continental Slope Sediments.</title>
        <authorList>
            <person name="Flood B.E."/>
            <person name="Bailey J.V."/>
            <person name="Leprich D."/>
        </authorList>
    </citation>
    <scope>NUCLEOTIDE SEQUENCE [LARGE SCALE GENOMIC DNA]</scope>
    <source>
        <strain evidence="5 6">LH4</strain>
    </source>
</reference>
<dbReference type="InterPro" id="IPR029063">
    <property type="entry name" value="SAM-dependent_MTases_sf"/>
</dbReference>
<dbReference type="KEGG" id="cbak:DA792_07020"/>
<dbReference type="Pfam" id="PF22020">
    <property type="entry name" value="RlmL_1st"/>
    <property type="match status" value="1"/>
</dbReference>
<dbReference type="InterPro" id="IPR002052">
    <property type="entry name" value="DNA_methylase_N6_adenine_CS"/>
</dbReference>
<evidence type="ECO:0000259" key="3">
    <source>
        <dbReference type="Pfam" id="PF01170"/>
    </source>
</evidence>
<name>A0A2R4M117_9RHOB</name>
<dbReference type="SUPFAM" id="SSF53335">
    <property type="entry name" value="S-adenosyl-L-methionine-dependent methyltransferases"/>
    <property type="match status" value="1"/>
</dbReference>
<evidence type="ECO:0000256" key="1">
    <source>
        <dbReference type="ARBA" id="ARBA00022603"/>
    </source>
</evidence>
<protein>
    <submittedName>
        <fullName evidence="5">RNA methyltransferase</fullName>
    </submittedName>
</protein>
<sequence length="400" mass="43643">MRATTLRACATTVCKSSAGPDVTDQTFEIFLTAPPGLEPMLMAEVQQAGFDAPVLSPGGVTIRGTWDDVWRANLCLRGVSKVLARIGEFRAFHLAQLDKRARKFPWGEILGQGVLTEGLSLKVEVTTNKKSKIYHAGAAVERFERAIAEEFGAKIAEGLEDADLVIKARFDDNNIQLSVDTSGEGLHKRGHKQAMGKAPMRETMAALCLRACGYDGTEPVLDPMCGSGTFVIEAAEIARHMMAGRARRFAFENLATYDPARVQNIKADWQNRESALQFYGSDRNVNVVRMANENAERAGVADMCTFLPVPVSEITRPEGATGLVIVNPPYGARIGKKKDLFALYSAFGEVMKDRFSGWRVGMITSDDQLAQATTLPWLPPLAPIAHGGLKVRLYQTAPLV</sequence>
<dbReference type="Pfam" id="PF01170">
    <property type="entry name" value="UPF0020"/>
    <property type="match status" value="1"/>
</dbReference>
<keyword evidence="2 5" id="KW-0808">Transferase</keyword>
<dbReference type="Gene3D" id="3.30.2130.30">
    <property type="match status" value="1"/>
</dbReference>
<keyword evidence="1 5" id="KW-0489">Methyltransferase</keyword>
<gene>
    <name evidence="5" type="ORF">DA792_07020</name>
</gene>
<evidence type="ECO:0000256" key="2">
    <source>
        <dbReference type="ARBA" id="ARBA00022679"/>
    </source>
</evidence>
<dbReference type="GO" id="GO:0003676">
    <property type="term" value="F:nucleic acid binding"/>
    <property type="evidence" value="ECO:0007669"/>
    <property type="project" value="InterPro"/>
</dbReference>
<accession>A0A2R4M117</accession>
<dbReference type="Gene3D" id="3.40.50.150">
    <property type="entry name" value="Vaccinia Virus protein VP39"/>
    <property type="match status" value="1"/>
</dbReference>
<dbReference type="GO" id="GO:0070043">
    <property type="term" value="F:rRNA (guanine-N7-)-methyltransferase activity"/>
    <property type="evidence" value="ECO:0007669"/>
    <property type="project" value="TreeGrafter"/>
</dbReference>
<dbReference type="PROSITE" id="PS00092">
    <property type="entry name" value="N6_MTASE"/>
    <property type="match status" value="1"/>
</dbReference>